<evidence type="ECO:0000313" key="3">
    <source>
        <dbReference type="Proteomes" id="UP000251800"/>
    </source>
</evidence>
<dbReference type="RefSeq" id="WP_109719365.1">
    <property type="nucleotide sequence ID" value="NZ_QEQK01000004.1"/>
</dbReference>
<comment type="caution">
    <text evidence="2">The sequence shown here is derived from an EMBL/GenBank/DDBJ whole genome shotgun (WGS) entry which is preliminary data.</text>
</comment>
<sequence length="335" mass="36721">MPLAFVTGATGFVGLNLIEALGRDGWDVVALHRSSSDVSELLHRGVERREGDITDLDAVRSAMPEHADVVFHVAGDTSLWRRHRAGQTLVNVRGTRNLVKAALERRAARFVHTSSAVAFGLHSGRINEQTPVSAAKSPIDYVRTKALAEREIRRGIARGLQAVIINPANILGRYDYNNWSKLFQLIQQRRLPGMPDGGGSFCHAEAVASAHIAAARDGRVGNNYLLGGQDAAYLTLVKRVARVLGRTVAPRPLPVPVLAAYARLEETVAPVFRRAPDLTRETVTLLASNIYCDTTRARQELGFECVSMERMLRETMDWMVEAGLLASVNPSNRSV</sequence>
<reference evidence="2 3" key="1">
    <citation type="submission" date="2018-05" db="EMBL/GenBank/DDBJ databases">
        <title>Abyssibacter profundi OUC007T gen. nov., sp. nov, a marine bacterium isolated from seawater of the Mariana Trench.</title>
        <authorList>
            <person name="Zhou S."/>
        </authorList>
    </citation>
    <scope>NUCLEOTIDE SEQUENCE [LARGE SCALE GENOMIC DNA]</scope>
    <source>
        <strain evidence="2 3">OUC007</strain>
    </source>
</reference>
<proteinExistence type="predicted"/>
<dbReference type="Gene3D" id="3.40.50.720">
    <property type="entry name" value="NAD(P)-binding Rossmann-like Domain"/>
    <property type="match status" value="1"/>
</dbReference>
<dbReference type="EMBL" id="QEQK01000004">
    <property type="protein sequence ID" value="PWN56768.1"/>
    <property type="molecule type" value="Genomic_DNA"/>
</dbReference>
<protein>
    <submittedName>
        <fullName evidence="2">Oxidoreductase</fullName>
    </submittedName>
</protein>
<dbReference type="InterPro" id="IPR051783">
    <property type="entry name" value="NAD(P)-dependent_oxidoreduct"/>
</dbReference>
<name>A0A363UMV5_9GAMM</name>
<dbReference type="SUPFAM" id="SSF51735">
    <property type="entry name" value="NAD(P)-binding Rossmann-fold domains"/>
    <property type="match status" value="1"/>
</dbReference>
<dbReference type="Proteomes" id="UP000251800">
    <property type="component" value="Unassembled WGS sequence"/>
</dbReference>
<dbReference type="GO" id="GO:0004029">
    <property type="term" value="F:aldehyde dehydrogenase (NAD+) activity"/>
    <property type="evidence" value="ECO:0007669"/>
    <property type="project" value="TreeGrafter"/>
</dbReference>
<dbReference type="PANTHER" id="PTHR48079">
    <property type="entry name" value="PROTEIN YEEZ"/>
    <property type="match status" value="1"/>
</dbReference>
<feature type="domain" description="NAD-dependent epimerase/dehydratase" evidence="1">
    <location>
        <begin position="5"/>
        <end position="227"/>
    </location>
</feature>
<dbReference type="InterPro" id="IPR001509">
    <property type="entry name" value="Epimerase_deHydtase"/>
</dbReference>
<dbReference type="InterPro" id="IPR036291">
    <property type="entry name" value="NAD(P)-bd_dom_sf"/>
</dbReference>
<dbReference type="GO" id="GO:0005737">
    <property type="term" value="C:cytoplasm"/>
    <property type="evidence" value="ECO:0007669"/>
    <property type="project" value="TreeGrafter"/>
</dbReference>
<evidence type="ECO:0000259" key="1">
    <source>
        <dbReference type="Pfam" id="PF01370"/>
    </source>
</evidence>
<dbReference type="PANTHER" id="PTHR48079:SF6">
    <property type="entry name" value="NAD(P)-BINDING DOMAIN-CONTAINING PROTEIN-RELATED"/>
    <property type="match status" value="1"/>
</dbReference>
<evidence type="ECO:0000313" key="2">
    <source>
        <dbReference type="EMBL" id="PWN56768.1"/>
    </source>
</evidence>
<gene>
    <name evidence="2" type="ORF">DEH80_04890</name>
</gene>
<dbReference type="AlphaFoldDB" id="A0A363UMV5"/>
<keyword evidence="3" id="KW-1185">Reference proteome</keyword>
<dbReference type="Pfam" id="PF01370">
    <property type="entry name" value="Epimerase"/>
    <property type="match status" value="1"/>
</dbReference>
<accession>A0A363UMV5</accession>
<organism evidence="2 3">
    <name type="scientific">Abyssibacter profundi</name>
    <dbReference type="NCBI Taxonomy" id="2182787"/>
    <lineage>
        <taxon>Bacteria</taxon>
        <taxon>Pseudomonadati</taxon>
        <taxon>Pseudomonadota</taxon>
        <taxon>Gammaproteobacteria</taxon>
        <taxon>Chromatiales</taxon>
        <taxon>Oceanococcaceae</taxon>
        <taxon>Abyssibacter</taxon>
    </lineage>
</organism>
<dbReference type="OrthoDB" id="9787292at2"/>